<accession>A0A7S2N4N6</accession>
<protein>
    <submittedName>
        <fullName evidence="2">Uncharacterized protein</fullName>
    </submittedName>
</protein>
<gene>
    <name evidence="2" type="ORF">CBRE1094_LOCUS34024</name>
</gene>
<feature type="compositionally biased region" description="Basic and acidic residues" evidence="1">
    <location>
        <begin position="1"/>
        <end position="11"/>
    </location>
</feature>
<proteinExistence type="predicted"/>
<evidence type="ECO:0000313" key="2">
    <source>
        <dbReference type="EMBL" id="CAD9519302.1"/>
    </source>
</evidence>
<evidence type="ECO:0000256" key="1">
    <source>
        <dbReference type="SAM" id="MobiDB-lite"/>
    </source>
</evidence>
<feature type="region of interest" description="Disordered" evidence="1">
    <location>
        <begin position="1"/>
        <end position="22"/>
    </location>
</feature>
<dbReference type="AlphaFoldDB" id="A0A7S2N4N6"/>
<name>A0A7S2N4N6_9EUKA</name>
<organism evidence="2">
    <name type="scientific">Haptolina brevifila</name>
    <dbReference type="NCBI Taxonomy" id="156173"/>
    <lineage>
        <taxon>Eukaryota</taxon>
        <taxon>Haptista</taxon>
        <taxon>Haptophyta</taxon>
        <taxon>Prymnesiophyceae</taxon>
        <taxon>Prymnesiales</taxon>
        <taxon>Prymnesiaceae</taxon>
        <taxon>Haptolina</taxon>
    </lineage>
</organism>
<sequence>MPSRLYDERGMRPLSSQHRSRESLSARFVQNDRSSSSNVVAADVKTAMAIIARVKSKLVEPRPGTPEYVIYGAYERGLYALGAMDFEDMITLAISSLDEACCGSSWAYAEVCLYYRHPRCACECEAQCSRPPPRRSNSTTT</sequence>
<dbReference type="EMBL" id="HBGU01062386">
    <property type="protein sequence ID" value="CAD9519302.1"/>
    <property type="molecule type" value="Transcribed_RNA"/>
</dbReference>
<reference evidence="2" key="1">
    <citation type="submission" date="2021-01" db="EMBL/GenBank/DDBJ databases">
        <authorList>
            <person name="Corre E."/>
            <person name="Pelletier E."/>
            <person name="Niang G."/>
            <person name="Scheremetjew M."/>
            <person name="Finn R."/>
            <person name="Kale V."/>
            <person name="Holt S."/>
            <person name="Cochrane G."/>
            <person name="Meng A."/>
            <person name="Brown T."/>
            <person name="Cohen L."/>
        </authorList>
    </citation>
    <scope>NUCLEOTIDE SEQUENCE</scope>
    <source>
        <strain evidence="2">UTEX LB 985</strain>
    </source>
</reference>